<reference evidence="3 4" key="1">
    <citation type="submission" date="2020-03" db="EMBL/GenBank/DDBJ databases">
        <title>Whole genome shotgun sequence of Phytohabitans flavus NBRC 107702.</title>
        <authorList>
            <person name="Komaki H."/>
            <person name="Tamura T."/>
        </authorList>
    </citation>
    <scope>NUCLEOTIDE SEQUENCE [LARGE SCALE GENOMIC DNA]</scope>
    <source>
        <strain evidence="3 4">NBRC 107702</strain>
    </source>
</reference>
<name>A0A6F8XSG1_9ACTN</name>
<dbReference type="RefSeq" id="WP_173036727.1">
    <property type="nucleotide sequence ID" value="NZ_AP022870.1"/>
</dbReference>
<gene>
    <name evidence="3" type="ORF">Pflav_031660</name>
</gene>
<dbReference type="SUPFAM" id="SSF50370">
    <property type="entry name" value="Ricin B-like lectins"/>
    <property type="match status" value="1"/>
</dbReference>
<evidence type="ECO:0000313" key="4">
    <source>
        <dbReference type="Proteomes" id="UP000502508"/>
    </source>
</evidence>
<protein>
    <recommendedName>
        <fullName evidence="2">Ricin B lectin domain-containing protein</fullName>
    </recommendedName>
</protein>
<dbReference type="Gene3D" id="2.80.10.50">
    <property type="match status" value="1"/>
</dbReference>
<dbReference type="Pfam" id="PF00652">
    <property type="entry name" value="Ricin_B_lectin"/>
    <property type="match status" value="1"/>
</dbReference>
<keyword evidence="1" id="KW-0732">Signal</keyword>
<dbReference type="SMART" id="SM00458">
    <property type="entry name" value="RICIN"/>
    <property type="match status" value="1"/>
</dbReference>
<reference evidence="3 4" key="2">
    <citation type="submission" date="2020-03" db="EMBL/GenBank/DDBJ databases">
        <authorList>
            <person name="Ichikawa N."/>
            <person name="Kimura A."/>
            <person name="Kitahashi Y."/>
            <person name="Uohara A."/>
        </authorList>
    </citation>
    <scope>NUCLEOTIDE SEQUENCE [LARGE SCALE GENOMIC DNA]</scope>
    <source>
        <strain evidence="3 4">NBRC 107702</strain>
    </source>
</reference>
<dbReference type="KEGG" id="pfla:Pflav_031660"/>
<proteinExistence type="predicted"/>
<evidence type="ECO:0000256" key="1">
    <source>
        <dbReference type="SAM" id="SignalP"/>
    </source>
</evidence>
<accession>A0A6F8XSG1</accession>
<organism evidence="3 4">
    <name type="scientific">Phytohabitans flavus</name>
    <dbReference type="NCBI Taxonomy" id="1076124"/>
    <lineage>
        <taxon>Bacteria</taxon>
        <taxon>Bacillati</taxon>
        <taxon>Actinomycetota</taxon>
        <taxon>Actinomycetes</taxon>
        <taxon>Micromonosporales</taxon>
        <taxon>Micromonosporaceae</taxon>
    </lineage>
</organism>
<dbReference type="Proteomes" id="UP000502508">
    <property type="component" value="Chromosome"/>
</dbReference>
<dbReference type="PROSITE" id="PS50231">
    <property type="entry name" value="RICIN_B_LECTIN"/>
    <property type="match status" value="1"/>
</dbReference>
<keyword evidence="4" id="KW-1185">Reference proteome</keyword>
<feature type="domain" description="Ricin B lectin" evidence="2">
    <location>
        <begin position="57"/>
        <end position="207"/>
    </location>
</feature>
<evidence type="ECO:0000313" key="3">
    <source>
        <dbReference type="EMBL" id="BCB76756.1"/>
    </source>
</evidence>
<dbReference type="EMBL" id="AP022870">
    <property type="protein sequence ID" value="BCB76756.1"/>
    <property type="molecule type" value="Genomic_DNA"/>
</dbReference>
<evidence type="ECO:0000259" key="2">
    <source>
        <dbReference type="SMART" id="SM00458"/>
    </source>
</evidence>
<sequence>MRRLGQLLAVAALSVALVGLGAPAQAESRGTSGPSATTAAAAQLAAVPPCESPWGCFGPFQIRNFYTNKCVDLPNLDGGWLDAPVTQYDCRYGGADNQMWYRDPHPNETYLFTIRNAKQLNGTNVCLDLPGYGTVSPGTPVSEFTCQLTHGDNQLWYFTTTATGLEYIVNNKSGLCLDVSGYRSTANDTRLTVFTCSLQDDHFWYFH</sequence>
<feature type="signal peptide" evidence="1">
    <location>
        <begin position="1"/>
        <end position="26"/>
    </location>
</feature>
<dbReference type="CDD" id="cd00161">
    <property type="entry name" value="beta-trefoil_Ricin-like"/>
    <property type="match status" value="1"/>
</dbReference>
<dbReference type="AlphaFoldDB" id="A0A6F8XSG1"/>
<dbReference type="InterPro" id="IPR000772">
    <property type="entry name" value="Ricin_B_lectin"/>
</dbReference>
<feature type="chain" id="PRO_5026359795" description="Ricin B lectin domain-containing protein" evidence="1">
    <location>
        <begin position="27"/>
        <end position="207"/>
    </location>
</feature>
<dbReference type="InterPro" id="IPR035992">
    <property type="entry name" value="Ricin_B-like_lectins"/>
</dbReference>